<evidence type="ECO:0000313" key="3">
    <source>
        <dbReference type="EMBL" id="QPB08258.1"/>
    </source>
</evidence>
<evidence type="ECO:0000259" key="2">
    <source>
        <dbReference type="Pfam" id="PF16075"/>
    </source>
</evidence>
<feature type="region of interest" description="Disordered" evidence="1">
    <location>
        <begin position="1673"/>
        <end position="1710"/>
    </location>
</feature>
<accession>A0A873WE23</accession>
<evidence type="ECO:0000313" key="4">
    <source>
        <dbReference type="Proteomes" id="UP000663288"/>
    </source>
</evidence>
<feature type="domain" description="DUF4815" evidence="2">
    <location>
        <begin position="202"/>
        <end position="406"/>
    </location>
</feature>
<keyword evidence="4" id="KW-1185">Reference proteome</keyword>
<dbReference type="KEGG" id="vg:77945857"/>
<feature type="compositionally biased region" description="Low complexity" evidence="1">
    <location>
        <begin position="1678"/>
        <end position="1699"/>
    </location>
</feature>
<dbReference type="RefSeq" id="YP_010669674.1">
    <property type="nucleotide sequence ID" value="NC_070961.1"/>
</dbReference>
<proteinExistence type="predicted"/>
<dbReference type="Pfam" id="PF16075">
    <property type="entry name" value="DUF4815"/>
    <property type="match status" value="3"/>
</dbReference>
<dbReference type="Proteomes" id="UP000663288">
    <property type="component" value="Segment"/>
</dbReference>
<feature type="domain" description="DUF4815" evidence="2">
    <location>
        <begin position="12"/>
        <end position="71"/>
    </location>
</feature>
<organism evidence="3 4">
    <name type="scientific">Synechococcus phage S-H9-1</name>
    <dbReference type="NCBI Taxonomy" id="2783674"/>
    <lineage>
        <taxon>Viruses</taxon>
        <taxon>Duplodnaviria</taxon>
        <taxon>Heunggongvirae</taxon>
        <taxon>Uroviricota</taxon>
        <taxon>Caudoviricetes</taxon>
        <taxon>Pantevenvirales</taxon>
        <taxon>Kyanoviridae</taxon>
        <taxon>Scyllavirus</taxon>
        <taxon>Scyllavirus aitchnine</taxon>
    </lineage>
</organism>
<dbReference type="EMBL" id="MW117966">
    <property type="protein sequence ID" value="QPB08258.1"/>
    <property type="molecule type" value="Genomic_DNA"/>
</dbReference>
<reference evidence="3" key="1">
    <citation type="submission" date="2020-10" db="EMBL/GenBank/DDBJ databases">
        <title>The Isolation and Genome Sequence of a Novel Cyanophage S-H9-1 from the Yellow Sea, China.</title>
        <authorList>
            <person name="Jiang T."/>
        </authorList>
    </citation>
    <scope>NUCLEOTIDE SEQUENCE</scope>
</reference>
<evidence type="ECO:0000256" key="1">
    <source>
        <dbReference type="SAM" id="MobiDB-lite"/>
    </source>
</evidence>
<dbReference type="InterPro" id="IPR032096">
    <property type="entry name" value="DUF4815"/>
</dbReference>
<name>A0A873WE23_9CAUD</name>
<dbReference type="GeneID" id="77945857"/>
<protein>
    <submittedName>
        <fullName evidence="3">Structural protein</fullName>
    </submittedName>
</protein>
<sequence length="2822" mass="306917">MPQKTNLNVNPYYEDFDANKNFYKVLFRPGYSIQGRELTQLQSILQNQIESFGKYSFKQGELVIPGEVGLNNKLDYVKLSSVSEVAVNDGLGNIVYKKYDISQLDGRQIRGLTSGVIGNIVSTKNATETNADTLFVVYTTSGNANNESTFRQGETLEVVDGINTPLMVVGTDGSVLPTAVTVVDPDTGAESSVVSPAMGLASAVKVEEGIYFVNGYFVRNDEQLLVIDPYYNLPSAKVGFLVSEDIVTPEEDESLYDNAIGSSNFSAPGAHRLKISLELKQYSLSTSTDKNFIQLLRVKRGVIEKKVVQADYSLLEQTLARRTYDESGDYVVDKFSIDIREYAQKEGNNGVYAADSEGNYNGLSEQEASEKMIANVGAGKAYIRGYEIVNKETKSIEVSKARETLDTDNVVIKTRGLPTYSVSNVSGSTPLNAEGSDLTAYPDVELYNVYNDGLLGQNLDFTSGQRFTEDSDERVSSINRRGSLFSDSDAVKTVTVEISQQNLVDKINPANNAAPTIAFTDVCDSSGNLYSVATRASGLPESYNSYKVIGFSIVTRPDASPGDQAKKFAEITLLGNKAQLNSLIEYDAEDDGERRFLFLGTTTGAGQGPVSTFTKTNGTILAGQSSQTYTGVTGVASANGVGAEFTVERDGTGAISAVTVTDAGSGYTPTETITILGSSIGGVDTTDDIVITIATIVPVEKLGYIVDYNAPVTPLIGTTKPSNFTLKKKGFGFNADTDVVVSKGTLSNGQKAYNSIFGLSYFGPTFFTKIILEEQPSTGFGPGNYIVGATSGAYGVVEGTTQSAFSSSSILMVRTLSGKFKSGEVLKDENDNAAKIATENTISHFVTKYRGTGGYPQDTDISINGQKFDTSKVTVTVDTGGIGYVTYVQIRDRAAFTQTYSQPPVVTVTGGLSNIAIAARVDAILFRDTVVTYSPQDVKSFGSAFGSLGVNKFTADVESNDTQYVSLTSITEFTFSGKKGYKFLECNGFGGDATQFVKQGDYVQYTGTDGLSVRALVQYATKPEGTIKSRIYLDKAIPEEVVNGNIVKIIPRLENFAQGTLIYPTGSGQISSISRGSEDSKIKYYYRRDFITTSTTSGNFITFTAQLPFGTQRFVSFDESSFIMTVVDPGDATNVKTGDIVYLTSENISTTNTTDQASGLNAGSVVITLPTSVFDATTNFPKLKLSATLELTKARPRIKTAVKNKRILIKSVGDRIVPLRGENFDDESTVISSYADAFRVRYVYEGTSVAPPDVDTAGNLVGNGSDITERFTFDDGQRDTFYDISRLVLKPGYPAPTGQIVVAFDYFEHSQGDFCTVDSYSHEAGVTLEEIPNFNSAVHGIVSLKNVLDFRPKVDSTSYVTGFANVSSRQQPTTNFIGEGGVVSVTPAPDPNLEFTFSFSQSEFLNRIDGIFLNKKGQFVLKEGNSSQNPTRPEPLDDAVALYYLYIPAFTTTSKDVRITPVDNRRYTMKDIGKLEKRIERLEYYTTLSILEQQALGMQIRDDIGFDRFKTGFIVDNFETHKIGDISSADYLCAIDTQQSVLRSQTNEESFALKEVNTRNDQRVIDGYQKTGDIVTLPYTTLPLLGNDFATKTLNPNPFVALQYVGEGQLSPRIDPWYDKTVEPLIVDNNTQLYSIFISKNEIRDSFSSLFNSFIINWVGSKDASGEITSFGTTNSDSANSKVQSASVASSSNVSPQNNEIGKGLSTDSTEKGTVATSLRFFARSIAVKYVLKRLKPTTRLYPFLEGIDVSRWINPDSKFTGIAGNSLSGFNGPIITDENGNASGIILIPGGYAPIQSATWTGRPETVEYDTTSEQVRVTTGVKTFRFTSSSSNAPKEELDTYAEVKYYAIGRLPENPATINSTSPSIFKANEGVQIIDNVTDLEARPNPLAQTFKIENYEGGCFATSVNLFFNKKSTNIPIRVYLTNTESDKPGKYIVPGTEVSLLPNTRIRVFTSGTLTVNIGENITGSRSNCSGPLSKVLDRNNNELTASSSGVVTLTNDQVYTFVLSNHNGKSFVQNESLIIGSLTSYNATNNTDLSVTIARDSGKVSELLVKETGGNYDSAILSVESPQLPGGSVANGSVSISGGEIYNADVTLFGSEYTAPPSIVVKGIGNGAAGAVIEAKITIDTPAVRMGVAVDSTGVTQSITPTTFTFDYPVYLQNNSKYALVIETDSTEYALWTSRLGEIEIATSTPVTTQPLLGSVFRSQNVDSWTEDLFEDIKFTVNRAEFDISRIGNLRVENESLGYQLLGTNPIQTDGTSNAGATSDLFRNNNKILRINHPNHGFEDRGNSYVFMRNAQTVAGVTDTQLNTTLYQVKSAGVDYYHIQNATVAANTVRGGGSSILIAHNKKYERMYPQVNYLTFSATKVETTVKSTNIVPVDSTTTNYVSYSQTDYEKTFLNEIHYFNNQKVLCSKINQTVNNLDRSLELKIALSSTVSYLSPVIDLSSASIKVASNRIEKSKGKEDRFGKRDQILKFKDVYYFALASLPVGVDIDADNNQAIEGYVSKAKGTIIRKTVVAGTTNIWVKVSTTNGFQKNEGLIFGGTNASESWDPTANQGAGGGVSVGTDPTREVFTVSVADTIVARNPSILSSTFDNKIDGKVLFFDSQNQTITLKNDKKPHGTLGYTESLLESSSSGNARSGEGVADIFRVGDIIAYPDQPTETVAYWEVKEIEYTDGIEYRSENTFSDSSSIAKYVSKEISIGNPGTSIDVRLTVNVKNIDDVQVLYRYKKSSSQESFDNIEWEYFNETGLPDVAEFPTSENSISGIVEKQSSYQELKYSVSNLPEFSSFGIKIVMRSTDPVYVPKIQDLRAVASY</sequence>
<feature type="domain" description="DUF4815" evidence="2">
    <location>
        <begin position="1387"/>
        <end position="1621"/>
    </location>
</feature>